<protein>
    <submittedName>
        <fullName evidence="4">Response regulator</fullName>
    </submittedName>
</protein>
<dbReference type="SUPFAM" id="SSF52172">
    <property type="entry name" value="CheY-like"/>
    <property type="match status" value="1"/>
</dbReference>
<dbReference type="InterPro" id="IPR050595">
    <property type="entry name" value="Bact_response_regulator"/>
</dbReference>
<dbReference type="Pfam" id="PF00072">
    <property type="entry name" value="Response_reg"/>
    <property type="match status" value="1"/>
</dbReference>
<dbReference type="EMBL" id="JADEWZ010000007">
    <property type="protein sequence ID" value="MBE9115507.1"/>
    <property type="molecule type" value="Genomic_DNA"/>
</dbReference>
<dbReference type="RefSeq" id="WP_194028602.1">
    <property type="nucleotide sequence ID" value="NZ_JADEWZ010000007.1"/>
</dbReference>
<proteinExistence type="predicted"/>
<feature type="domain" description="Response regulatory" evidence="3">
    <location>
        <begin position="5"/>
        <end position="128"/>
    </location>
</feature>
<evidence type="ECO:0000259" key="3">
    <source>
        <dbReference type="PROSITE" id="PS50110"/>
    </source>
</evidence>
<dbReference type="PROSITE" id="PS50110">
    <property type="entry name" value="RESPONSE_REGULATORY"/>
    <property type="match status" value="1"/>
</dbReference>
<dbReference type="Gene3D" id="3.40.50.2300">
    <property type="match status" value="1"/>
</dbReference>
<dbReference type="PANTHER" id="PTHR44591">
    <property type="entry name" value="STRESS RESPONSE REGULATOR PROTEIN 1"/>
    <property type="match status" value="1"/>
</dbReference>
<dbReference type="Proteomes" id="UP000654482">
    <property type="component" value="Unassembled WGS sequence"/>
</dbReference>
<dbReference type="SMART" id="SM00448">
    <property type="entry name" value="REC"/>
    <property type="match status" value="1"/>
</dbReference>
<dbReference type="GO" id="GO:0000160">
    <property type="term" value="P:phosphorelay signal transduction system"/>
    <property type="evidence" value="ECO:0007669"/>
    <property type="project" value="InterPro"/>
</dbReference>
<accession>A0A8J7DV11</accession>
<keyword evidence="5" id="KW-1185">Reference proteome</keyword>
<keyword evidence="1 2" id="KW-0597">Phosphoprotein</keyword>
<dbReference type="InterPro" id="IPR001789">
    <property type="entry name" value="Sig_transdc_resp-reg_receiver"/>
</dbReference>
<organism evidence="4 5">
    <name type="scientific">Lusitaniella coriacea LEGE 07157</name>
    <dbReference type="NCBI Taxonomy" id="945747"/>
    <lineage>
        <taxon>Bacteria</taxon>
        <taxon>Bacillati</taxon>
        <taxon>Cyanobacteriota</taxon>
        <taxon>Cyanophyceae</taxon>
        <taxon>Spirulinales</taxon>
        <taxon>Lusitaniellaceae</taxon>
        <taxon>Lusitaniella</taxon>
    </lineage>
</organism>
<dbReference type="PANTHER" id="PTHR44591:SF19">
    <property type="entry name" value="TWO-COMPONENT RESPONSE REGULATOR-RELATED"/>
    <property type="match status" value="1"/>
</dbReference>
<evidence type="ECO:0000313" key="5">
    <source>
        <dbReference type="Proteomes" id="UP000654482"/>
    </source>
</evidence>
<evidence type="ECO:0000256" key="1">
    <source>
        <dbReference type="ARBA" id="ARBA00022553"/>
    </source>
</evidence>
<dbReference type="AlphaFoldDB" id="A0A8J7DV11"/>
<evidence type="ECO:0000313" key="4">
    <source>
        <dbReference type="EMBL" id="MBE9115507.1"/>
    </source>
</evidence>
<reference evidence="4" key="1">
    <citation type="submission" date="2020-10" db="EMBL/GenBank/DDBJ databases">
        <authorList>
            <person name="Castelo-Branco R."/>
            <person name="Eusebio N."/>
            <person name="Adriana R."/>
            <person name="Vieira A."/>
            <person name="Brugerolle De Fraissinette N."/>
            <person name="Rezende De Castro R."/>
            <person name="Schneider M.P."/>
            <person name="Vasconcelos V."/>
            <person name="Leao P.N."/>
        </authorList>
    </citation>
    <scope>NUCLEOTIDE SEQUENCE</scope>
    <source>
        <strain evidence="4">LEGE 07157</strain>
    </source>
</reference>
<name>A0A8J7DV11_9CYAN</name>
<sequence length="131" mass="15072">MPNAAILCVDDEVVILKSLEIELQEAFASNYLYEFAESADEALEIIDEFDEEDVRILIIVSDWLMPGIKGDEFLIQVHQKFPKIIKVMLTGQADEEAIERAEQHANLYRCLHKPWNREELIQTIQSALAQL</sequence>
<comment type="caution">
    <text evidence="4">The sequence shown here is derived from an EMBL/GenBank/DDBJ whole genome shotgun (WGS) entry which is preliminary data.</text>
</comment>
<evidence type="ECO:0000256" key="2">
    <source>
        <dbReference type="PROSITE-ProRule" id="PRU00169"/>
    </source>
</evidence>
<gene>
    <name evidence="4" type="ORF">IQ249_06295</name>
</gene>
<feature type="modified residue" description="4-aspartylphosphate" evidence="2">
    <location>
        <position position="62"/>
    </location>
</feature>
<dbReference type="InterPro" id="IPR011006">
    <property type="entry name" value="CheY-like_superfamily"/>
</dbReference>